<keyword evidence="2" id="KW-0812">Transmembrane</keyword>
<evidence type="ECO:0000256" key="2">
    <source>
        <dbReference type="SAM" id="Phobius"/>
    </source>
</evidence>
<feature type="region of interest" description="Disordered" evidence="1">
    <location>
        <begin position="201"/>
        <end position="226"/>
    </location>
</feature>
<dbReference type="KEGG" id="bcj:BCAM1921"/>
<reference evidence="3 4" key="1">
    <citation type="journal article" date="2009" name="J. Bacteriol.">
        <title>The genome of Burkholderia cenocepacia J2315, an epidemic pathogen of cystic fibrosis patients.</title>
        <authorList>
            <person name="Holden M.T."/>
            <person name="Seth-Smith H.M."/>
            <person name="Crossman L.C."/>
            <person name="Sebaihia M."/>
            <person name="Bentley S.D."/>
            <person name="Cerdeno-Tarraga A.M."/>
            <person name="Thomson N.R."/>
            <person name="Bason N."/>
            <person name="Quail M.A."/>
            <person name="Sharp S."/>
            <person name="Cherevach I."/>
            <person name="Churcher C."/>
            <person name="Goodhead I."/>
            <person name="Hauser H."/>
            <person name="Holroyd N."/>
            <person name="Mungall K."/>
            <person name="Scott P."/>
            <person name="Walker D."/>
            <person name="White B."/>
            <person name="Rose H."/>
            <person name="Iversen P."/>
            <person name="Mil-Homens D."/>
            <person name="Rocha E.P."/>
            <person name="Fialho A.M."/>
            <person name="Baldwin A."/>
            <person name="Dowson C."/>
            <person name="Barrell B.G."/>
            <person name="Govan J.R."/>
            <person name="Vandamme P."/>
            <person name="Hart C.A."/>
            <person name="Mahenthiralingam E."/>
            <person name="Parkhill J."/>
        </authorList>
    </citation>
    <scope>NUCLEOTIDE SEQUENCE [LARGE SCALE GENOMIC DNA]</scope>
    <source>
        <strain evidence="4">ATCC BAA-245 / DSM 16553 / LMG 16656 / NCTC 13227 / J2315 / CF5610</strain>
    </source>
</reference>
<sequence length="344" mass="37461">MPQSLARISVAADLSEFLAYSYVGPLFRYRCLTAVTPCGGSVPFGQIDSRITRFYRPFCAVQLHSGMVEFRPIKTKRGNVMRGILVAVLAFAFGAANAAPSDNEIAYGMFQDMRFPPGTDESMCDVYSKAASQITEMRNDRITLAVALEDVGRIDVVEQRVVLSLMTRAAYSNQGRKAWKDPRSAEWSVMRKCTNWLYKTGTKRQGDTPRKSIAPSQTVSVPDTGGPDLSAIKGGVNPRNNPALMTDTLDASMRANMQGAAQRGMDITNVCVGYARDYGMTALNAQIANYRKQGGAGGAAEASQTPQFQAYADEVSNAAYDYCARVGVKLGGQVSNDVVYARKW</sequence>
<accession>B4EMI4</accession>
<evidence type="ECO:0000313" key="3">
    <source>
        <dbReference type="EMBL" id="CAR55781.1"/>
    </source>
</evidence>
<feature type="transmembrane region" description="Helical" evidence="2">
    <location>
        <begin position="80"/>
        <end position="99"/>
    </location>
</feature>
<organism evidence="3 4">
    <name type="scientific">Burkholderia cenocepacia (strain ATCC BAA-245 / DSM 16553 / LMG 16656 / NCTC 13227 / J2315 / CF5610)</name>
    <name type="common">Burkholderia cepacia (strain J2315)</name>
    <dbReference type="NCBI Taxonomy" id="216591"/>
    <lineage>
        <taxon>Bacteria</taxon>
        <taxon>Pseudomonadati</taxon>
        <taxon>Pseudomonadota</taxon>
        <taxon>Betaproteobacteria</taxon>
        <taxon>Burkholderiales</taxon>
        <taxon>Burkholderiaceae</taxon>
        <taxon>Burkholderia</taxon>
        <taxon>Burkholderia cepacia complex</taxon>
    </lineage>
</organism>
<dbReference type="EMBL" id="AM747721">
    <property type="protein sequence ID" value="CAR55781.1"/>
    <property type="molecule type" value="Genomic_DNA"/>
</dbReference>
<dbReference type="AlphaFoldDB" id="B4EMI4"/>
<name>B4EMI4_BURCJ</name>
<evidence type="ECO:0000313" key="4">
    <source>
        <dbReference type="Proteomes" id="UP000001035"/>
    </source>
</evidence>
<keyword evidence="2" id="KW-0472">Membrane</keyword>
<gene>
    <name evidence="3" type="ORF">BCAM1921</name>
</gene>
<dbReference type="Proteomes" id="UP000001035">
    <property type="component" value="Chromosome 2"/>
</dbReference>
<protein>
    <submittedName>
        <fullName evidence="3">Phage membrane protein</fullName>
    </submittedName>
</protein>
<evidence type="ECO:0000256" key="1">
    <source>
        <dbReference type="SAM" id="MobiDB-lite"/>
    </source>
</evidence>
<dbReference type="HOGENOM" id="CLU_805805_0_0_4"/>
<proteinExistence type="predicted"/>
<keyword evidence="2" id="KW-1133">Transmembrane helix</keyword>
<keyword evidence="4" id="KW-1185">Reference proteome</keyword>